<protein>
    <recommendedName>
        <fullName evidence="3">F-box domain-containing protein</fullName>
    </recommendedName>
</protein>
<comment type="caution">
    <text evidence="1">The sequence shown here is derived from an EMBL/GenBank/DDBJ whole genome shotgun (WGS) entry which is preliminary data.</text>
</comment>
<accession>A0A9X0DM99</accession>
<dbReference type="AlphaFoldDB" id="A0A9X0DM99"/>
<sequence length="280" mass="32658">MSNLLLLLSQNIILTETARYLSILDLFHLALTNSNFHGIVLHSSAVFKRLKSIASCDGRGLIARQNFKGLYALRPEDSDWGNGGKKPLYDEELEVRVWNLKCDAVYALPCLSCGINICEECRYSPRVRDTPHYRSYPRPHINPAFMCYNVLCYCDACDENIEADLPLSLTEYCGCDQYKRWICLVCKDNENKIYSLYYNKRTKVDYAWDRDLEDGMCLNDHVDRRAFWCPCGKRAPNDGNVRCAWCKKRHNLETWMDEDPNYIPAFDHDPDFPKVYSRWT</sequence>
<dbReference type="EMBL" id="JAPEIS010000004">
    <property type="protein sequence ID" value="KAJ8067395.1"/>
    <property type="molecule type" value="Genomic_DNA"/>
</dbReference>
<organism evidence="1 2">
    <name type="scientific">Sclerotinia nivalis</name>
    <dbReference type="NCBI Taxonomy" id="352851"/>
    <lineage>
        <taxon>Eukaryota</taxon>
        <taxon>Fungi</taxon>
        <taxon>Dikarya</taxon>
        <taxon>Ascomycota</taxon>
        <taxon>Pezizomycotina</taxon>
        <taxon>Leotiomycetes</taxon>
        <taxon>Helotiales</taxon>
        <taxon>Sclerotiniaceae</taxon>
        <taxon>Sclerotinia</taxon>
    </lineage>
</organism>
<dbReference type="OrthoDB" id="3678990at2759"/>
<gene>
    <name evidence="1" type="ORF">OCU04_004747</name>
</gene>
<name>A0A9X0DM99_9HELO</name>
<dbReference type="Proteomes" id="UP001152300">
    <property type="component" value="Unassembled WGS sequence"/>
</dbReference>
<reference evidence="1" key="1">
    <citation type="submission" date="2022-11" db="EMBL/GenBank/DDBJ databases">
        <title>Genome Resource of Sclerotinia nivalis Strain SnTB1, a Plant Pathogen Isolated from American Ginseng.</title>
        <authorList>
            <person name="Fan S."/>
        </authorList>
    </citation>
    <scope>NUCLEOTIDE SEQUENCE</scope>
    <source>
        <strain evidence="1">SnTB1</strain>
    </source>
</reference>
<evidence type="ECO:0008006" key="3">
    <source>
        <dbReference type="Google" id="ProtNLM"/>
    </source>
</evidence>
<evidence type="ECO:0000313" key="2">
    <source>
        <dbReference type="Proteomes" id="UP001152300"/>
    </source>
</evidence>
<keyword evidence="2" id="KW-1185">Reference proteome</keyword>
<proteinExistence type="predicted"/>
<evidence type="ECO:0000313" key="1">
    <source>
        <dbReference type="EMBL" id="KAJ8067395.1"/>
    </source>
</evidence>